<keyword evidence="2" id="KW-1185">Reference proteome</keyword>
<evidence type="ECO:0000313" key="1">
    <source>
        <dbReference type="EMBL" id="QDH46605.1"/>
    </source>
</evidence>
<reference evidence="1 2" key="1">
    <citation type="submission" date="2019-04" db="EMBL/GenBank/DDBJ databases">
        <title>Novel bacteriophages capable of disrupting biofilms from clinical strains of Aeromonas hydrophila with intrinsic antibiotic resistance.</title>
        <authorList>
            <person name="Kabwe M."/>
            <person name="Brown T.L."/>
            <person name="Speirs L."/>
            <person name="Ku H."/>
            <person name="Leach M."/>
            <person name="Chan H.T."/>
            <person name="Petrovski S."/>
            <person name="Lock P."/>
            <person name="Tucci J."/>
        </authorList>
    </citation>
    <scope>NUCLEOTIDE SEQUENCE [LARGE SCALE GENOMIC DNA]</scope>
</reference>
<evidence type="ECO:0000313" key="2">
    <source>
        <dbReference type="Proteomes" id="UP000319466"/>
    </source>
</evidence>
<protein>
    <submittedName>
        <fullName evidence="1">Uncharacterized protein</fullName>
    </submittedName>
</protein>
<dbReference type="EMBL" id="MK838112">
    <property type="protein sequence ID" value="QDH46605.1"/>
    <property type="molecule type" value="Genomic_DNA"/>
</dbReference>
<accession>A0A514A040</accession>
<proteinExistence type="predicted"/>
<sequence>MRPFFLGDVMEWFGLISNGNLLMTEDEYECIRACIYPSYEDAVNGLNSLTEKQGVRVLPMSVGILH</sequence>
<name>A0A514A040_9CAUD</name>
<dbReference type="Proteomes" id="UP000319466">
    <property type="component" value="Segment"/>
</dbReference>
<organism evidence="1 2">
    <name type="scientific">Aeromonas phage LAh_6</name>
    <dbReference type="NCBI Taxonomy" id="2591030"/>
    <lineage>
        <taxon>Viruses</taxon>
        <taxon>Duplodnaviria</taxon>
        <taxon>Heunggongvirae</taxon>
        <taxon>Uroviricota</taxon>
        <taxon>Caudoviricetes</taxon>
        <taxon>Grimontviridae</taxon>
        <taxon>Lahexavirus</taxon>
        <taxon>Lahexavirus LAh6</taxon>
    </lineage>
</organism>
<gene>
    <name evidence="1" type="ORF">LAh6_75</name>
</gene>